<sequence length="71" mass="7784">MRVLTGAVCLCFMCCISSAQMSWTESAWQTLGSWLPSTDPDIMVDTPGPKETVEVLWGQPDTEANVGEVFE</sequence>
<dbReference type="EMBL" id="JAODUP010000838">
    <property type="protein sequence ID" value="KAK2143479.1"/>
    <property type="molecule type" value="Genomic_DNA"/>
</dbReference>
<keyword evidence="3" id="KW-1185">Reference proteome</keyword>
<organism evidence="2 3">
    <name type="scientific">Paralvinella palmiformis</name>
    <dbReference type="NCBI Taxonomy" id="53620"/>
    <lineage>
        <taxon>Eukaryota</taxon>
        <taxon>Metazoa</taxon>
        <taxon>Spiralia</taxon>
        <taxon>Lophotrochozoa</taxon>
        <taxon>Annelida</taxon>
        <taxon>Polychaeta</taxon>
        <taxon>Sedentaria</taxon>
        <taxon>Canalipalpata</taxon>
        <taxon>Terebellida</taxon>
        <taxon>Terebelliformia</taxon>
        <taxon>Alvinellidae</taxon>
        <taxon>Paralvinella</taxon>
    </lineage>
</organism>
<evidence type="ECO:0000256" key="1">
    <source>
        <dbReference type="SAM" id="SignalP"/>
    </source>
</evidence>
<accession>A0AAD9IZA5</accession>
<protein>
    <submittedName>
        <fullName evidence="2">Uncharacterized protein</fullName>
    </submittedName>
</protein>
<keyword evidence="1" id="KW-0732">Signal</keyword>
<reference evidence="2" key="1">
    <citation type="journal article" date="2023" name="Mol. Biol. Evol.">
        <title>Third-Generation Sequencing Reveals the Adaptive Role of the Epigenome in Three Deep-Sea Polychaetes.</title>
        <authorList>
            <person name="Perez M."/>
            <person name="Aroh O."/>
            <person name="Sun Y."/>
            <person name="Lan Y."/>
            <person name="Juniper S.K."/>
            <person name="Young C.R."/>
            <person name="Angers B."/>
            <person name="Qian P.Y."/>
        </authorList>
    </citation>
    <scope>NUCLEOTIDE SEQUENCE</scope>
    <source>
        <strain evidence="2">P08H-3</strain>
    </source>
</reference>
<evidence type="ECO:0000313" key="2">
    <source>
        <dbReference type="EMBL" id="KAK2143479.1"/>
    </source>
</evidence>
<feature type="non-terminal residue" evidence="2">
    <location>
        <position position="71"/>
    </location>
</feature>
<dbReference type="Proteomes" id="UP001208570">
    <property type="component" value="Unassembled WGS sequence"/>
</dbReference>
<feature type="signal peptide" evidence="1">
    <location>
        <begin position="1"/>
        <end position="19"/>
    </location>
</feature>
<comment type="caution">
    <text evidence="2">The sequence shown here is derived from an EMBL/GenBank/DDBJ whole genome shotgun (WGS) entry which is preliminary data.</text>
</comment>
<name>A0AAD9IZA5_9ANNE</name>
<proteinExistence type="predicted"/>
<gene>
    <name evidence="2" type="ORF">LSH36_838g01146</name>
</gene>
<feature type="chain" id="PRO_5042199873" evidence="1">
    <location>
        <begin position="20"/>
        <end position="71"/>
    </location>
</feature>
<evidence type="ECO:0000313" key="3">
    <source>
        <dbReference type="Proteomes" id="UP001208570"/>
    </source>
</evidence>
<dbReference type="AlphaFoldDB" id="A0AAD9IZA5"/>